<keyword evidence="3" id="KW-1185">Reference proteome</keyword>
<dbReference type="PANTHER" id="PTHR37549">
    <property type="entry name" value="LIPOPROTEIN LPRI"/>
    <property type="match status" value="1"/>
</dbReference>
<keyword evidence="1" id="KW-0732">Signal</keyword>
<feature type="signal peptide" evidence="1">
    <location>
        <begin position="1"/>
        <end position="29"/>
    </location>
</feature>
<evidence type="ECO:0000313" key="2">
    <source>
        <dbReference type="EMBL" id="MDO1585023.1"/>
    </source>
</evidence>
<dbReference type="PANTHER" id="PTHR37549:SF1">
    <property type="entry name" value="LIPOPROTEIN LPRI"/>
    <property type="match status" value="1"/>
</dbReference>
<name>A0ABT8T4F1_9HYPH</name>
<evidence type="ECO:0000313" key="3">
    <source>
        <dbReference type="Proteomes" id="UP001169006"/>
    </source>
</evidence>
<dbReference type="InterPro" id="IPR052755">
    <property type="entry name" value="Lysozyme_Inhibitor_LprI"/>
</dbReference>
<gene>
    <name evidence="2" type="ORF">Q2T52_23275</name>
</gene>
<accession>A0ABT8T4F1</accession>
<comment type="caution">
    <text evidence="2">The sequence shown here is derived from an EMBL/GenBank/DDBJ whole genome shotgun (WGS) entry which is preliminary data.</text>
</comment>
<dbReference type="Proteomes" id="UP001169006">
    <property type="component" value="Unassembled WGS sequence"/>
</dbReference>
<sequence length="121" mass="13587">MNPRSIFIFSAALPLAFSSLVFQPTTAKAASFDCEKQQLADDEKAVCENRALNDLDVKMATTFDLLTELVAMGNRDTLKTEQTEWLKKRHACGSDIACIRSAYTSRQQQLEQVFKSLPRPL</sequence>
<evidence type="ECO:0008006" key="4">
    <source>
        <dbReference type="Google" id="ProtNLM"/>
    </source>
</evidence>
<reference evidence="2" key="1">
    <citation type="journal article" date="2015" name="Int. J. Syst. Evol. Microbiol.">
        <title>Rhizobium oryzicola sp. nov., potential plant-growth-promoting endophytic bacteria isolated from rice roots.</title>
        <authorList>
            <person name="Zhang X.X."/>
            <person name="Gao J.S."/>
            <person name="Cao Y.H."/>
            <person name="Sheirdil R.A."/>
            <person name="Wang X.C."/>
            <person name="Zhang L."/>
        </authorList>
    </citation>
    <scope>NUCLEOTIDE SEQUENCE</scope>
    <source>
        <strain evidence="2">05753</strain>
    </source>
</reference>
<reference evidence="2" key="2">
    <citation type="submission" date="2023-07" db="EMBL/GenBank/DDBJ databases">
        <authorList>
            <person name="Sun H."/>
        </authorList>
    </citation>
    <scope>NUCLEOTIDE SEQUENCE</scope>
    <source>
        <strain evidence="2">05753</strain>
    </source>
</reference>
<protein>
    <recommendedName>
        <fullName evidence="4">Lysozyme inhibitor LprI N-terminal domain-containing protein</fullName>
    </recommendedName>
</protein>
<organism evidence="2 3">
    <name type="scientific">Rhizobium oryzicola</name>
    <dbReference type="NCBI Taxonomy" id="1232668"/>
    <lineage>
        <taxon>Bacteria</taxon>
        <taxon>Pseudomonadati</taxon>
        <taxon>Pseudomonadota</taxon>
        <taxon>Alphaproteobacteria</taxon>
        <taxon>Hyphomicrobiales</taxon>
        <taxon>Rhizobiaceae</taxon>
        <taxon>Rhizobium/Agrobacterium group</taxon>
        <taxon>Rhizobium</taxon>
    </lineage>
</organism>
<evidence type="ECO:0000256" key="1">
    <source>
        <dbReference type="SAM" id="SignalP"/>
    </source>
</evidence>
<dbReference type="EMBL" id="JAUKWQ010000012">
    <property type="protein sequence ID" value="MDO1585023.1"/>
    <property type="molecule type" value="Genomic_DNA"/>
</dbReference>
<proteinExistence type="predicted"/>
<feature type="chain" id="PRO_5045290382" description="Lysozyme inhibitor LprI N-terminal domain-containing protein" evidence="1">
    <location>
        <begin position="30"/>
        <end position="121"/>
    </location>
</feature>